<organism evidence="1">
    <name type="scientific">viral metagenome</name>
    <dbReference type="NCBI Taxonomy" id="1070528"/>
    <lineage>
        <taxon>unclassified sequences</taxon>
        <taxon>metagenomes</taxon>
        <taxon>organismal metagenomes</taxon>
    </lineage>
</organism>
<protein>
    <submittedName>
        <fullName evidence="1">Uncharacterized protein</fullName>
    </submittedName>
</protein>
<reference evidence="1" key="1">
    <citation type="journal article" date="2020" name="Nature">
        <title>Giant virus diversity and host interactions through global metagenomics.</title>
        <authorList>
            <person name="Schulz F."/>
            <person name="Roux S."/>
            <person name="Paez-Espino D."/>
            <person name="Jungbluth S."/>
            <person name="Walsh D.A."/>
            <person name="Denef V.J."/>
            <person name="McMahon K.D."/>
            <person name="Konstantinidis K.T."/>
            <person name="Eloe-Fadrosh E.A."/>
            <person name="Kyrpides N.C."/>
            <person name="Woyke T."/>
        </authorList>
    </citation>
    <scope>NUCLEOTIDE SEQUENCE</scope>
    <source>
        <strain evidence="1">GVMAG-M-3300009068-25</strain>
    </source>
</reference>
<accession>A0A6C0ENP2</accession>
<dbReference type="EMBL" id="MN738888">
    <property type="protein sequence ID" value="QHT29960.1"/>
    <property type="molecule type" value="Genomic_DNA"/>
</dbReference>
<evidence type="ECO:0000313" key="1">
    <source>
        <dbReference type="EMBL" id="QHT29960.1"/>
    </source>
</evidence>
<dbReference type="Gene3D" id="1.10.10.60">
    <property type="entry name" value="Homeodomain-like"/>
    <property type="match status" value="1"/>
</dbReference>
<dbReference type="AlphaFoldDB" id="A0A6C0ENP2"/>
<proteinExistence type="predicted"/>
<name>A0A6C0ENP2_9ZZZZ</name>
<sequence length="82" mass="9932">MHTRSKRTVVEHTNNGRRWTVKDERKMVHLRRHNSMTFEQIADRLERNPEAIKFRFEKLMNEHGEGHSDAAEVVRWFNLGFE</sequence>